<protein>
    <submittedName>
        <fullName evidence="1">Uncharacterized protein</fullName>
    </submittedName>
</protein>
<evidence type="ECO:0000313" key="2">
    <source>
        <dbReference type="Proteomes" id="UP000032534"/>
    </source>
</evidence>
<gene>
    <name evidence="1" type="ORF">QD47_18510</name>
</gene>
<dbReference type="EMBL" id="JTHP01000040">
    <property type="protein sequence ID" value="KJD44193.1"/>
    <property type="molecule type" value="Genomic_DNA"/>
</dbReference>
<dbReference type="PATRIC" id="fig|159743.3.peg.4116"/>
<proteinExistence type="predicted"/>
<dbReference type="Proteomes" id="UP000032534">
    <property type="component" value="Unassembled WGS sequence"/>
</dbReference>
<comment type="caution">
    <text evidence="1">The sequence shown here is derived from an EMBL/GenBank/DDBJ whole genome shotgun (WGS) entry which is preliminary data.</text>
</comment>
<dbReference type="RefSeq" id="WP_044647517.1">
    <property type="nucleotide sequence ID" value="NZ_JTHP01000040.1"/>
</dbReference>
<keyword evidence="2" id="KW-1185">Reference proteome</keyword>
<reference evidence="1 2" key="1">
    <citation type="submission" date="2014-11" db="EMBL/GenBank/DDBJ databases">
        <title>Draft Genome Sequences of Paenibacillus polymyxa NRRL B-30509 and Paenibacillus terrae NRRL B-30644, Strains from a Poultry Environment that Produce Tridecaptin A and Paenicidins.</title>
        <authorList>
            <person name="van Belkum M.J."/>
            <person name="Lohans C.T."/>
            <person name="Vederas J.C."/>
        </authorList>
    </citation>
    <scope>NUCLEOTIDE SEQUENCE [LARGE SCALE GENOMIC DNA]</scope>
    <source>
        <strain evidence="1 2">NRRL B-30644</strain>
    </source>
</reference>
<dbReference type="AlphaFoldDB" id="A0A0D7WZP6"/>
<name>A0A0D7WZP6_9BACL</name>
<accession>A0A0D7WZP6</accession>
<evidence type="ECO:0000313" key="1">
    <source>
        <dbReference type="EMBL" id="KJD44193.1"/>
    </source>
</evidence>
<dbReference type="OrthoDB" id="9803969at2"/>
<organism evidence="1 2">
    <name type="scientific">Paenibacillus terrae</name>
    <dbReference type="NCBI Taxonomy" id="159743"/>
    <lineage>
        <taxon>Bacteria</taxon>
        <taxon>Bacillati</taxon>
        <taxon>Bacillota</taxon>
        <taxon>Bacilli</taxon>
        <taxon>Bacillales</taxon>
        <taxon>Paenibacillaceae</taxon>
        <taxon>Paenibacillus</taxon>
    </lineage>
</organism>
<sequence>MGDILDNLAFRPGDKVKLTDWHEFSWYWDGTDMDEHHTVTLAPETILEIYSSGQSGHTPPYYTFEMSHPQHGDICIDFDTTEALGIFKLHERFED</sequence>